<accession>A0A1Y2CM11</accession>
<dbReference type="SUPFAM" id="SSF58038">
    <property type="entry name" value="SNARE fusion complex"/>
    <property type="match status" value="1"/>
</dbReference>
<sequence length="229" mass="25933">MADGSDVFQTYEKEYSALHDAITLKINSEIATAPTPDQKKRLINQTNRELEEADEIISQMEMELSSLPAPVKSKLQPRVKSFKDEIKKAKKDLGKHNNLSDRDQLLGGIGGSSNSHLVEMDHRGNDQRSKMLQGTERLQEGSRRLEEAKRLAMETENTGIETLGHLNQQREQILRTRDRLTVADSFITKSQGVLKGMHDTMMANKWLTYGIIGALILLILIVVYFKWLA</sequence>
<evidence type="ECO:0000256" key="3">
    <source>
        <dbReference type="ARBA" id="ARBA00022448"/>
    </source>
</evidence>
<evidence type="ECO:0000259" key="11">
    <source>
        <dbReference type="Pfam" id="PF05008"/>
    </source>
</evidence>
<feature type="coiled-coil region" evidence="9">
    <location>
        <begin position="43"/>
        <end position="99"/>
    </location>
</feature>
<comment type="caution">
    <text evidence="12">The sequence shown here is derived from an EMBL/GenBank/DDBJ whole genome shotgun (WGS) entry which is preliminary data.</text>
</comment>
<organism evidence="12 13">
    <name type="scientific">Rhizoclosmatium globosum</name>
    <dbReference type="NCBI Taxonomy" id="329046"/>
    <lineage>
        <taxon>Eukaryota</taxon>
        <taxon>Fungi</taxon>
        <taxon>Fungi incertae sedis</taxon>
        <taxon>Chytridiomycota</taxon>
        <taxon>Chytridiomycota incertae sedis</taxon>
        <taxon>Chytridiomycetes</taxon>
        <taxon>Chytridiales</taxon>
        <taxon>Chytriomycetaceae</taxon>
        <taxon>Rhizoclosmatium</taxon>
    </lineage>
</organism>
<dbReference type="InterPro" id="IPR010989">
    <property type="entry name" value="SNARE"/>
</dbReference>
<keyword evidence="3" id="KW-0813">Transport</keyword>
<dbReference type="SUPFAM" id="SSF47661">
    <property type="entry name" value="t-snare proteins"/>
    <property type="match status" value="1"/>
</dbReference>
<dbReference type="GO" id="GO:0005829">
    <property type="term" value="C:cytosol"/>
    <property type="evidence" value="ECO:0007669"/>
    <property type="project" value="GOC"/>
</dbReference>
<dbReference type="GO" id="GO:0048280">
    <property type="term" value="P:vesicle fusion with Golgi apparatus"/>
    <property type="evidence" value="ECO:0007669"/>
    <property type="project" value="TreeGrafter"/>
</dbReference>
<dbReference type="OrthoDB" id="430637at2759"/>
<evidence type="ECO:0000256" key="6">
    <source>
        <dbReference type="ARBA" id="ARBA00022989"/>
    </source>
</evidence>
<dbReference type="Gene3D" id="1.20.5.110">
    <property type="match status" value="1"/>
</dbReference>
<evidence type="ECO:0000256" key="7">
    <source>
        <dbReference type="ARBA" id="ARBA00023054"/>
    </source>
</evidence>
<evidence type="ECO:0000256" key="2">
    <source>
        <dbReference type="ARBA" id="ARBA00006108"/>
    </source>
</evidence>
<dbReference type="GO" id="GO:0005484">
    <property type="term" value="F:SNAP receptor activity"/>
    <property type="evidence" value="ECO:0007669"/>
    <property type="project" value="TreeGrafter"/>
</dbReference>
<evidence type="ECO:0000256" key="8">
    <source>
        <dbReference type="ARBA" id="ARBA00023136"/>
    </source>
</evidence>
<name>A0A1Y2CM11_9FUNG</name>
<evidence type="ECO:0000313" key="12">
    <source>
        <dbReference type="EMBL" id="ORY47914.1"/>
    </source>
</evidence>
<keyword evidence="13" id="KW-1185">Reference proteome</keyword>
<dbReference type="GO" id="GO:0012507">
    <property type="term" value="C:ER to Golgi transport vesicle membrane"/>
    <property type="evidence" value="ECO:0007669"/>
    <property type="project" value="TreeGrafter"/>
</dbReference>
<keyword evidence="6 10" id="KW-1133">Transmembrane helix</keyword>
<keyword evidence="8 10" id="KW-0472">Membrane</keyword>
<protein>
    <submittedName>
        <fullName evidence="12">V-snare-domain-containing protein</fullName>
    </submittedName>
</protein>
<dbReference type="GO" id="GO:0006891">
    <property type="term" value="P:intra-Golgi vesicle-mediated transport"/>
    <property type="evidence" value="ECO:0007669"/>
    <property type="project" value="TreeGrafter"/>
</dbReference>
<feature type="transmembrane region" description="Helical" evidence="10">
    <location>
        <begin position="206"/>
        <end position="227"/>
    </location>
</feature>
<dbReference type="InterPro" id="IPR007705">
    <property type="entry name" value="Vesicle_trsprt_v-SNARE_N"/>
</dbReference>
<reference evidence="12 13" key="1">
    <citation type="submission" date="2016-07" db="EMBL/GenBank/DDBJ databases">
        <title>Pervasive Adenine N6-methylation of Active Genes in Fungi.</title>
        <authorList>
            <consortium name="DOE Joint Genome Institute"/>
            <person name="Mondo S.J."/>
            <person name="Dannebaum R.O."/>
            <person name="Kuo R.C."/>
            <person name="Labutti K."/>
            <person name="Haridas S."/>
            <person name="Kuo A."/>
            <person name="Salamov A."/>
            <person name="Ahrendt S.R."/>
            <person name="Lipzen A."/>
            <person name="Sullivan W."/>
            <person name="Andreopoulos W.B."/>
            <person name="Clum A."/>
            <person name="Lindquist E."/>
            <person name="Daum C."/>
            <person name="Ramamoorthy G.K."/>
            <person name="Gryganskyi A."/>
            <person name="Culley D."/>
            <person name="Magnuson J.K."/>
            <person name="James T.Y."/>
            <person name="O'Malley M.A."/>
            <person name="Stajich J.E."/>
            <person name="Spatafora J.W."/>
            <person name="Visel A."/>
            <person name="Grigoriev I.V."/>
        </authorList>
    </citation>
    <scope>NUCLEOTIDE SEQUENCE [LARGE SCALE GENOMIC DNA]</scope>
    <source>
        <strain evidence="12 13">JEL800</strain>
    </source>
</reference>
<dbReference type="PANTHER" id="PTHR21230:SF26">
    <property type="entry name" value="VESICLE TRANSPORT THROUGH INTERACTION WITH T-SNARES HOMOLOG 1A"/>
    <property type="match status" value="1"/>
</dbReference>
<gene>
    <name evidence="12" type="ORF">BCR33DRAFT_757709</name>
</gene>
<evidence type="ECO:0000256" key="10">
    <source>
        <dbReference type="SAM" id="Phobius"/>
    </source>
</evidence>
<dbReference type="FunFam" id="1.20.5.110:FF:000002">
    <property type="entry name" value="Vesicle transport through interaction with t-SNAREsB"/>
    <property type="match status" value="1"/>
</dbReference>
<keyword evidence="5" id="KW-0653">Protein transport</keyword>
<evidence type="ECO:0000256" key="9">
    <source>
        <dbReference type="SAM" id="Coils"/>
    </source>
</evidence>
<dbReference type="GO" id="GO:0000149">
    <property type="term" value="F:SNARE binding"/>
    <property type="evidence" value="ECO:0007669"/>
    <property type="project" value="TreeGrafter"/>
</dbReference>
<evidence type="ECO:0000313" key="13">
    <source>
        <dbReference type="Proteomes" id="UP000193642"/>
    </source>
</evidence>
<dbReference type="GO" id="GO:0005794">
    <property type="term" value="C:Golgi apparatus"/>
    <property type="evidence" value="ECO:0007669"/>
    <property type="project" value="TreeGrafter"/>
</dbReference>
<evidence type="ECO:0000256" key="4">
    <source>
        <dbReference type="ARBA" id="ARBA00022692"/>
    </source>
</evidence>
<dbReference type="InterPro" id="IPR038407">
    <property type="entry name" value="v-SNARE_N_sf"/>
</dbReference>
<comment type="subcellular location">
    <subcellularLocation>
        <location evidence="1">Membrane</location>
        <topology evidence="1">Single-pass type IV membrane protein</topology>
    </subcellularLocation>
</comment>
<feature type="domain" description="Vesicle transport v-SNARE N-terminal" evidence="11">
    <location>
        <begin position="5"/>
        <end position="95"/>
    </location>
</feature>
<dbReference type="GO" id="GO:0031902">
    <property type="term" value="C:late endosome membrane"/>
    <property type="evidence" value="ECO:0007669"/>
    <property type="project" value="TreeGrafter"/>
</dbReference>
<dbReference type="GO" id="GO:0031201">
    <property type="term" value="C:SNARE complex"/>
    <property type="evidence" value="ECO:0007669"/>
    <property type="project" value="TreeGrafter"/>
</dbReference>
<dbReference type="Gene3D" id="1.20.58.400">
    <property type="entry name" value="t-snare proteins"/>
    <property type="match status" value="1"/>
</dbReference>
<dbReference type="GO" id="GO:0016236">
    <property type="term" value="P:macroautophagy"/>
    <property type="evidence" value="ECO:0007669"/>
    <property type="project" value="TreeGrafter"/>
</dbReference>
<dbReference type="EMBL" id="MCGO01000013">
    <property type="protein sequence ID" value="ORY47914.1"/>
    <property type="molecule type" value="Genomic_DNA"/>
</dbReference>
<dbReference type="CDD" id="cd15862">
    <property type="entry name" value="SNARE_Vti1"/>
    <property type="match status" value="1"/>
</dbReference>
<dbReference type="PANTHER" id="PTHR21230">
    <property type="entry name" value="VESICLE TRANSPORT V-SNARE PROTEIN VTI1-RELATED"/>
    <property type="match status" value="1"/>
</dbReference>
<dbReference type="Pfam" id="PF05008">
    <property type="entry name" value="V-SNARE"/>
    <property type="match status" value="1"/>
</dbReference>
<keyword evidence="4 10" id="KW-0812">Transmembrane</keyword>
<dbReference type="GO" id="GO:0042147">
    <property type="term" value="P:retrograde transport, endosome to Golgi"/>
    <property type="evidence" value="ECO:0007669"/>
    <property type="project" value="TreeGrafter"/>
</dbReference>
<dbReference type="GO" id="GO:0006886">
    <property type="term" value="P:intracellular protein transport"/>
    <property type="evidence" value="ECO:0007669"/>
    <property type="project" value="InterPro"/>
</dbReference>
<dbReference type="STRING" id="329046.A0A1Y2CM11"/>
<dbReference type="GO" id="GO:0006896">
    <property type="term" value="P:Golgi to vacuole transport"/>
    <property type="evidence" value="ECO:0007669"/>
    <property type="project" value="TreeGrafter"/>
</dbReference>
<evidence type="ECO:0000256" key="5">
    <source>
        <dbReference type="ARBA" id="ARBA00022927"/>
    </source>
</evidence>
<dbReference type="Proteomes" id="UP000193642">
    <property type="component" value="Unassembled WGS sequence"/>
</dbReference>
<keyword evidence="7 9" id="KW-0175">Coiled coil</keyword>
<comment type="similarity">
    <text evidence="2">Belongs to the VTI1 family.</text>
</comment>
<dbReference type="Pfam" id="PF12352">
    <property type="entry name" value="V-SNARE_C"/>
    <property type="match status" value="1"/>
</dbReference>
<dbReference type="GO" id="GO:0005789">
    <property type="term" value="C:endoplasmic reticulum membrane"/>
    <property type="evidence" value="ECO:0007669"/>
    <property type="project" value="TreeGrafter"/>
</dbReference>
<proteinExistence type="inferred from homology"/>
<dbReference type="AlphaFoldDB" id="A0A1Y2CM11"/>
<evidence type="ECO:0000256" key="1">
    <source>
        <dbReference type="ARBA" id="ARBA00004211"/>
    </source>
</evidence>